<dbReference type="Proteomes" id="UP000223749">
    <property type="component" value="Chromosome"/>
</dbReference>
<dbReference type="RefSeq" id="WP_099437329.1">
    <property type="nucleotide sequence ID" value="NZ_CP024091.1"/>
</dbReference>
<sequence>MKLFGDTPAEIVYDQNRLFLVSENLGNTIMTRGFKGHPEERWFRAWFCRKADSEIKGKV</sequence>
<dbReference type="OrthoDB" id="3193769at2"/>
<evidence type="ECO:0000313" key="1">
    <source>
        <dbReference type="EMBL" id="ATP55376.1"/>
    </source>
</evidence>
<gene>
    <name evidence="1" type="ORF">CPT03_02295</name>
</gene>
<name>A0A2D1U1A1_9SPHI</name>
<dbReference type="KEGG" id="pgs:CPT03_02295"/>
<dbReference type="EMBL" id="CP024091">
    <property type="protein sequence ID" value="ATP55376.1"/>
    <property type="molecule type" value="Genomic_DNA"/>
</dbReference>
<evidence type="ECO:0000313" key="2">
    <source>
        <dbReference type="Proteomes" id="UP000223749"/>
    </source>
</evidence>
<dbReference type="AlphaFoldDB" id="A0A2D1U1A1"/>
<protein>
    <submittedName>
        <fullName evidence="1">Uncharacterized protein</fullName>
    </submittedName>
</protein>
<organism evidence="1 2">
    <name type="scientific">Pedobacter ginsengisoli</name>
    <dbReference type="NCBI Taxonomy" id="363852"/>
    <lineage>
        <taxon>Bacteria</taxon>
        <taxon>Pseudomonadati</taxon>
        <taxon>Bacteroidota</taxon>
        <taxon>Sphingobacteriia</taxon>
        <taxon>Sphingobacteriales</taxon>
        <taxon>Sphingobacteriaceae</taxon>
        <taxon>Pedobacter</taxon>
    </lineage>
</organism>
<reference evidence="1 2" key="1">
    <citation type="submission" date="2017-10" db="EMBL/GenBank/DDBJ databases">
        <title>Whole genome of Pedobacter ginsengisoli T01R-27 isolated from tomato rhizosphere.</title>
        <authorList>
            <person name="Weon H.-Y."/>
            <person name="Lee S.A."/>
            <person name="Sang M.K."/>
            <person name="Song J."/>
        </authorList>
    </citation>
    <scope>NUCLEOTIDE SEQUENCE [LARGE SCALE GENOMIC DNA]</scope>
    <source>
        <strain evidence="1 2">T01R-27</strain>
    </source>
</reference>
<accession>A0A2D1U1A1</accession>
<proteinExistence type="predicted"/>
<keyword evidence="2" id="KW-1185">Reference proteome</keyword>